<dbReference type="InterPro" id="IPR052158">
    <property type="entry name" value="INH-QAR"/>
</dbReference>
<reference evidence="6 7" key="1">
    <citation type="submission" date="2022-03" db="EMBL/GenBank/DDBJ databases">
        <title>Rhizobium SSM4.3 sp. nov., isolated from Sediment (Gouqi Island).</title>
        <authorList>
            <person name="Chen G."/>
        </authorList>
    </citation>
    <scope>NUCLEOTIDE SEQUENCE [LARGE SCALE GENOMIC DNA]</scope>
    <source>
        <strain evidence="6 7">SSM4.3</strain>
    </source>
</reference>
<dbReference type="Pfam" id="PF12833">
    <property type="entry name" value="HTH_18"/>
    <property type="match status" value="1"/>
</dbReference>
<dbReference type="NCBIfam" id="NF006902">
    <property type="entry name" value="PRK09393.1"/>
    <property type="match status" value="1"/>
</dbReference>
<dbReference type="CDD" id="cd03137">
    <property type="entry name" value="GATase1_AraC_1"/>
    <property type="match status" value="1"/>
</dbReference>
<dbReference type="PROSITE" id="PS01124">
    <property type="entry name" value="HTH_ARAC_FAMILY_2"/>
    <property type="match status" value="1"/>
</dbReference>
<evidence type="ECO:0000313" key="6">
    <source>
        <dbReference type="EMBL" id="MCJ8239844.1"/>
    </source>
</evidence>
<dbReference type="InterPro" id="IPR009057">
    <property type="entry name" value="Homeodomain-like_sf"/>
</dbReference>
<evidence type="ECO:0000313" key="7">
    <source>
        <dbReference type="Proteomes" id="UP001522662"/>
    </source>
</evidence>
<dbReference type="SUPFAM" id="SSF46689">
    <property type="entry name" value="Homeodomain-like"/>
    <property type="match status" value="2"/>
</dbReference>
<evidence type="ECO:0000256" key="2">
    <source>
        <dbReference type="ARBA" id="ARBA00023125"/>
    </source>
</evidence>
<protein>
    <submittedName>
        <fullName evidence="6">Transcriptional regulator FtrA</fullName>
    </submittedName>
</protein>
<evidence type="ECO:0000256" key="3">
    <source>
        <dbReference type="ARBA" id="ARBA00023163"/>
    </source>
</evidence>
<dbReference type="InterPro" id="IPR018060">
    <property type="entry name" value="HTH_AraC"/>
</dbReference>
<dbReference type="Gene3D" id="1.10.10.60">
    <property type="entry name" value="Homeodomain-like"/>
    <property type="match status" value="1"/>
</dbReference>
<feature type="domain" description="HTH araC/xylS-type" evidence="5">
    <location>
        <begin position="253"/>
        <end position="352"/>
    </location>
</feature>
<keyword evidence="7" id="KW-1185">Reference proteome</keyword>
<dbReference type="SUPFAM" id="SSF52317">
    <property type="entry name" value="Class I glutamine amidotransferase-like"/>
    <property type="match status" value="1"/>
</dbReference>
<sequence>MAQHHRGNDADGYGTDVSIDAPLSEDPRQTSPFAISPLIGPRVVTLAYDGLCTFEFGVAAEVFGLARPEMGEGWYRHATAAIEAGPLRAAGGLTVMATGGLALLEEADLIVVPGWRGIDEPVPKTLLQALRAAYSRGARLMSLCSGVAVLAATGLLDGRRATTHWRYADAIAARHPEIRLDPDVLYVDEGEILTAAGSAAGIDLCLHVVRRDFGAEAANSVARRLVVPPHREGGQVQFIVRPVPQEREGQRLSPLIGWIDANLQREVTLAEMAARAGMSTRTFQRRFRDATGTSPGEFLLARRLRHACDLLERQARLSLDDIAVASGFGTPATLRHHFRTRLSTSPAAYRARFAQGS</sequence>
<dbReference type="Proteomes" id="UP001522662">
    <property type="component" value="Unassembled WGS sequence"/>
</dbReference>
<dbReference type="PANTHER" id="PTHR43130">
    <property type="entry name" value="ARAC-FAMILY TRANSCRIPTIONAL REGULATOR"/>
    <property type="match status" value="1"/>
</dbReference>
<keyword evidence="3" id="KW-0804">Transcription</keyword>
<name>A0ABT0D353_9HYPH</name>
<dbReference type="Gene3D" id="3.40.50.880">
    <property type="match status" value="1"/>
</dbReference>
<dbReference type="SMART" id="SM00342">
    <property type="entry name" value="HTH_ARAC"/>
    <property type="match status" value="1"/>
</dbReference>
<feature type="region of interest" description="Disordered" evidence="4">
    <location>
        <begin position="1"/>
        <end position="26"/>
    </location>
</feature>
<organism evidence="6 7">
    <name type="scientific">Peteryoungia algae</name>
    <dbReference type="NCBI Taxonomy" id="2919917"/>
    <lineage>
        <taxon>Bacteria</taxon>
        <taxon>Pseudomonadati</taxon>
        <taxon>Pseudomonadota</taxon>
        <taxon>Alphaproteobacteria</taxon>
        <taxon>Hyphomicrobiales</taxon>
        <taxon>Rhizobiaceae</taxon>
        <taxon>Peteryoungia</taxon>
    </lineage>
</organism>
<dbReference type="EMBL" id="JALAYX010000004">
    <property type="protein sequence ID" value="MCJ8239844.1"/>
    <property type="molecule type" value="Genomic_DNA"/>
</dbReference>
<dbReference type="InterPro" id="IPR029062">
    <property type="entry name" value="Class_I_gatase-like"/>
</dbReference>
<dbReference type="PANTHER" id="PTHR43130:SF3">
    <property type="entry name" value="HTH-TYPE TRANSCRIPTIONAL REGULATOR RV1931C"/>
    <property type="match status" value="1"/>
</dbReference>
<dbReference type="RefSeq" id="WP_245137306.1">
    <property type="nucleotide sequence ID" value="NZ_CP128477.1"/>
</dbReference>
<gene>
    <name evidence="6" type="primary">ftrA</name>
    <name evidence="6" type="ORF">MKJ03_16055</name>
</gene>
<dbReference type="InterPro" id="IPR018062">
    <property type="entry name" value="HTH_AraC-typ_CS"/>
</dbReference>
<keyword evidence="1" id="KW-0805">Transcription regulation</keyword>
<evidence type="ECO:0000259" key="5">
    <source>
        <dbReference type="PROSITE" id="PS01124"/>
    </source>
</evidence>
<proteinExistence type="predicted"/>
<dbReference type="PROSITE" id="PS00041">
    <property type="entry name" value="HTH_ARAC_FAMILY_1"/>
    <property type="match status" value="1"/>
</dbReference>
<dbReference type="Pfam" id="PF01965">
    <property type="entry name" value="DJ-1_PfpI"/>
    <property type="match status" value="1"/>
</dbReference>
<evidence type="ECO:0000256" key="4">
    <source>
        <dbReference type="SAM" id="MobiDB-lite"/>
    </source>
</evidence>
<comment type="caution">
    <text evidence="6">The sequence shown here is derived from an EMBL/GenBank/DDBJ whole genome shotgun (WGS) entry which is preliminary data.</text>
</comment>
<keyword evidence="2" id="KW-0238">DNA-binding</keyword>
<evidence type="ECO:0000256" key="1">
    <source>
        <dbReference type="ARBA" id="ARBA00023015"/>
    </source>
</evidence>
<accession>A0ABT0D353</accession>
<dbReference type="InterPro" id="IPR002818">
    <property type="entry name" value="DJ-1/PfpI"/>
</dbReference>